<dbReference type="Pfam" id="PF01421">
    <property type="entry name" value="Reprolysin"/>
    <property type="match status" value="1"/>
</dbReference>
<protein>
    <submittedName>
        <fullName evidence="4">A disintegrin and metalloproteinase with thrombospondin motifs 12-like isoform X1</fullName>
    </submittedName>
</protein>
<dbReference type="Proteomes" id="UP000515202">
    <property type="component" value="Unplaced"/>
</dbReference>
<dbReference type="PROSITE" id="PS50215">
    <property type="entry name" value="ADAM_MEPRO"/>
    <property type="match status" value="1"/>
</dbReference>
<dbReference type="SUPFAM" id="SSF55486">
    <property type="entry name" value="Metalloproteases ('zincins'), catalytic domain"/>
    <property type="match status" value="1"/>
</dbReference>
<evidence type="ECO:0000313" key="3">
    <source>
        <dbReference type="Proteomes" id="UP000515202"/>
    </source>
</evidence>
<reference evidence="4" key="1">
    <citation type="submission" date="2025-08" db="UniProtKB">
        <authorList>
            <consortium name="RefSeq"/>
        </authorList>
    </citation>
    <scope>IDENTIFICATION</scope>
    <source>
        <tissue evidence="4">Kidney</tissue>
    </source>
</reference>
<gene>
    <name evidence="4" type="primary">LOC105310981</name>
</gene>
<accession>A0A6P6C5M8</accession>
<feature type="active site" evidence="1">
    <location>
        <position position="63"/>
    </location>
</feature>
<evidence type="ECO:0000259" key="2">
    <source>
        <dbReference type="PROSITE" id="PS50215"/>
    </source>
</evidence>
<comment type="caution">
    <text evidence="1">Lacks conserved residue(s) required for the propagation of feature annotation.</text>
</comment>
<dbReference type="GO" id="GO:0006508">
    <property type="term" value="P:proteolysis"/>
    <property type="evidence" value="ECO:0007669"/>
    <property type="project" value="InterPro"/>
</dbReference>
<evidence type="ECO:0000256" key="1">
    <source>
        <dbReference type="PROSITE-ProRule" id="PRU00276"/>
    </source>
</evidence>
<feature type="domain" description="Peptidase M12B" evidence="2">
    <location>
        <begin position="62"/>
        <end position="126"/>
    </location>
</feature>
<dbReference type="Gene3D" id="3.40.1620.60">
    <property type="match status" value="1"/>
</dbReference>
<dbReference type="GO" id="GO:0004222">
    <property type="term" value="F:metalloendopeptidase activity"/>
    <property type="evidence" value="ECO:0007669"/>
    <property type="project" value="InterPro"/>
</dbReference>
<dbReference type="InterPro" id="IPR001590">
    <property type="entry name" value="Peptidase_M12B"/>
</dbReference>
<dbReference type="OrthoDB" id="412680at2759"/>
<sequence>MLEDSCSNTRKKSIHSKLVAFNKVSHRLPLSCSLLNYEEKGEAGGAGRGRCSFVLWLLQQEEEHNLSFGIQHDGKENDCEPVGRHPYIMSRQLQYNPTPLTWSKCSKEYVTRFLDRGLGFCLDDVPQKKGLKSKVIAPGVIYDVHHQCQLQYGPNATFCQEVEVSLGILAPLVGMCRA</sequence>
<dbReference type="Gene3D" id="3.40.390.10">
    <property type="entry name" value="Collagenase (Catalytic Domain)"/>
    <property type="match status" value="1"/>
</dbReference>
<evidence type="ECO:0000313" key="4">
    <source>
        <dbReference type="RefSeq" id="XP_023382676.1"/>
    </source>
</evidence>
<name>A0A6P6C5M8_PTEVA</name>
<dbReference type="GeneID" id="105310981"/>
<dbReference type="InterPro" id="IPR024079">
    <property type="entry name" value="MetalloPept_cat_dom_sf"/>
</dbReference>
<proteinExistence type="predicted"/>
<keyword evidence="3" id="KW-1185">Reference proteome</keyword>
<dbReference type="AlphaFoldDB" id="A0A6P6C5M8"/>
<dbReference type="PANTHER" id="PTHR13723:SF189">
    <property type="entry name" value="A DISINTEGRIN AND METALLOPROTEINASE WITH THROMBOSPONDIN MOTIFS 12"/>
    <property type="match status" value="1"/>
</dbReference>
<dbReference type="GO" id="GO:0031012">
    <property type="term" value="C:extracellular matrix"/>
    <property type="evidence" value="ECO:0007669"/>
    <property type="project" value="TreeGrafter"/>
</dbReference>
<dbReference type="GO" id="GO:0030198">
    <property type="term" value="P:extracellular matrix organization"/>
    <property type="evidence" value="ECO:0007669"/>
    <property type="project" value="TreeGrafter"/>
</dbReference>
<dbReference type="RefSeq" id="XP_023382676.1">
    <property type="nucleotide sequence ID" value="XM_023526908.1"/>
</dbReference>
<organism evidence="3 4">
    <name type="scientific">Pteropus vampyrus</name>
    <name type="common">Large flying fox</name>
    <dbReference type="NCBI Taxonomy" id="132908"/>
    <lineage>
        <taxon>Eukaryota</taxon>
        <taxon>Metazoa</taxon>
        <taxon>Chordata</taxon>
        <taxon>Craniata</taxon>
        <taxon>Vertebrata</taxon>
        <taxon>Euteleostomi</taxon>
        <taxon>Mammalia</taxon>
        <taxon>Eutheria</taxon>
        <taxon>Laurasiatheria</taxon>
        <taxon>Chiroptera</taxon>
        <taxon>Yinpterochiroptera</taxon>
        <taxon>Pteropodoidea</taxon>
        <taxon>Pteropodidae</taxon>
        <taxon>Pteropodinae</taxon>
        <taxon>Pteropus</taxon>
    </lineage>
</organism>
<dbReference type="PANTHER" id="PTHR13723">
    <property type="entry name" value="ADAMTS A DISINTEGRIN AND METALLOPROTEASE WITH THROMBOSPONDIN MOTIFS PROTEASE"/>
    <property type="match status" value="1"/>
</dbReference>
<dbReference type="InterPro" id="IPR050439">
    <property type="entry name" value="ADAMTS_ADAMTS-like"/>
</dbReference>